<feature type="transmembrane region" description="Helical" evidence="1">
    <location>
        <begin position="108"/>
        <end position="125"/>
    </location>
</feature>
<name>A0A0R3LLE0_9BRAD</name>
<keyword evidence="3" id="KW-1185">Reference proteome</keyword>
<reference evidence="2 3" key="1">
    <citation type="submission" date="2014-03" db="EMBL/GenBank/DDBJ databases">
        <title>Bradyrhizobium valentinum sp. nov., isolated from effective nodules of Lupinus mariae-josephae, a lupine endemic of basic-lime soils in Eastern Spain.</title>
        <authorList>
            <person name="Duran D."/>
            <person name="Rey L."/>
            <person name="Navarro A."/>
            <person name="Busquets A."/>
            <person name="Imperial J."/>
            <person name="Ruiz-Argueso T."/>
        </authorList>
    </citation>
    <scope>NUCLEOTIDE SEQUENCE [LARGE SCALE GENOMIC DNA]</scope>
    <source>
        <strain evidence="2 3">PAC68</strain>
    </source>
</reference>
<keyword evidence="1" id="KW-0812">Transmembrane</keyword>
<evidence type="ECO:0000313" key="3">
    <source>
        <dbReference type="Proteomes" id="UP000050863"/>
    </source>
</evidence>
<gene>
    <name evidence="2" type="ORF">CQ12_32125</name>
</gene>
<feature type="transmembrane region" description="Helical" evidence="1">
    <location>
        <begin position="137"/>
        <end position="156"/>
    </location>
</feature>
<feature type="transmembrane region" description="Helical" evidence="1">
    <location>
        <begin position="5"/>
        <end position="22"/>
    </location>
</feature>
<keyword evidence="1" id="KW-1133">Transmembrane helix</keyword>
<feature type="transmembrane region" description="Helical" evidence="1">
    <location>
        <begin position="388"/>
        <end position="408"/>
    </location>
</feature>
<organism evidence="2 3">
    <name type="scientific">Bradyrhizobium jicamae</name>
    <dbReference type="NCBI Taxonomy" id="280332"/>
    <lineage>
        <taxon>Bacteria</taxon>
        <taxon>Pseudomonadati</taxon>
        <taxon>Pseudomonadota</taxon>
        <taxon>Alphaproteobacteria</taxon>
        <taxon>Hyphomicrobiales</taxon>
        <taxon>Nitrobacteraceae</taxon>
        <taxon>Bradyrhizobium</taxon>
    </lineage>
</organism>
<sequence length="428" mass="46240">MLNRIVTAVSLVGIVGIALVALDRTMLSGVNNSAYSELLRCAPGLVDAISIKRTPLLYGGYAMFSFGFVSVALFLLKGEEITGWAAALAQLSIVSPIGYAVLYSGRMPILLVLVLVVSAMLVRLAQGRPPLPRGHYLIVKTVAAIGLFAIYSSAIWTSRQNFCIQMSPLITELQQETMPREVPSANVSKPPETSEKITATDLSNRIAEARVVPPPEQNPTAADVVLAMMLEAWNVKPRGYVTSAIESSRLSPRGAMIGLSTYFYLTHGVRTIDMVWHSRDKFTPKWGVYEIGVLSPLLRVFFPSNQHVEAMEAEQRSASIYGFFPTVWGAAFIDFGLIGAIIYILIWGVVAGWSAAGSKHSDLMTPLLLLVFILASILLSVVQGPLGMANSALVLVSMVMTGFMLDFARLRSGSPEDAGELQLNGSAT</sequence>
<evidence type="ECO:0000256" key="1">
    <source>
        <dbReference type="SAM" id="Phobius"/>
    </source>
</evidence>
<feature type="transmembrane region" description="Helical" evidence="1">
    <location>
        <begin position="83"/>
        <end position="102"/>
    </location>
</feature>
<proteinExistence type="predicted"/>
<feature type="transmembrane region" description="Helical" evidence="1">
    <location>
        <begin position="56"/>
        <end position="76"/>
    </location>
</feature>
<dbReference type="AlphaFoldDB" id="A0A0R3LLE0"/>
<keyword evidence="1" id="KW-0472">Membrane</keyword>
<comment type="caution">
    <text evidence="2">The sequence shown here is derived from an EMBL/GenBank/DDBJ whole genome shotgun (WGS) entry which is preliminary data.</text>
</comment>
<feature type="transmembrane region" description="Helical" evidence="1">
    <location>
        <begin position="363"/>
        <end position="382"/>
    </location>
</feature>
<evidence type="ECO:0000313" key="2">
    <source>
        <dbReference type="EMBL" id="KRR06767.1"/>
    </source>
</evidence>
<dbReference type="EMBL" id="LLXZ01000108">
    <property type="protein sequence ID" value="KRR06767.1"/>
    <property type="molecule type" value="Genomic_DNA"/>
</dbReference>
<dbReference type="Proteomes" id="UP000050863">
    <property type="component" value="Unassembled WGS sequence"/>
</dbReference>
<protein>
    <submittedName>
        <fullName evidence="2">Uncharacterized protein</fullName>
    </submittedName>
</protein>
<accession>A0A0R3LLE0</accession>
<feature type="transmembrane region" description="Helical" evidence="1">
    <location>
        <begin position="327"/>
        <end position="351"/>
    </location>
</feature>